<dbReference type="AlphaFoldDB" id="A0A1X3DJX8"/>
<keyword evidence="1" id="KW-1133">Transmembrane helix</keyword>
<gene>
    <name evidence="2" type="ORF">BV912_03665</name>
</gene>
<name>A0A1X3DJX8_9NEIS</name>
<keyword evidence="1" id="KW-0472">Membrane</keyword>
<dbReference type="Proteomes" id="UP000193303">
    <property type="component" value="Unassembled WGS sequence"/>
</dbReference>
<protein>
    <submittedName>
        <fullName evidence="2">Uncharacterized protein</fullName>
    </submittedName>
</protein>
<evidence type="ECO:0000313" key="2">
    <source>
        <dbReference type="EMBL" id="OSI23513.1"/>
    </source>
</evidence>
<dbReference type="RefSeq" id="WP_085358480.1">
    <property type="nucleotide sequence ID" value="NZ_MTAB01000006.1"/>
</dbReference>
<feature type="transmembrane region" description="Helical" evidence="1">
    <location>
        <begin position="42"/>
        <end position="60"/>
    </location>
</feature>
<accession>A0A1X3DJX8</accession>
<evidence type="ECO:0000256" key="1">
    <source>
        <dbReference type="SAM" id="Phobius"/>
    </source>
</evidence>
<sequence>MKKSKYLDYHAFLSISVLFCSFLFSLHPPSGSNIPADFGEKLMAFGFALAVVIRFAPLLMKGKLREWFCWTDVFYSENVNLIKIRNIREYVKELKKTEIHFRLFSYLYRYLGLFVVLSICRELTENTTHYYAILPTVTAVLFYIGSIGLTLCLILMAIHYNRS</sequence>
<organism evidence="2 3">
    <name type="scientific">Neisseria dumasiana</name>
    <dbReference type="NCBI Taxonomy" id="1931275"/>
    <lineage>
        <taxon>Bacteria</taxon>
        <taxon>Pseudomonadati</taxon>
        <taxon>Pseudomonadota</taxon>
        <taxon>Betaproteobacteria</taxon>
        <taxon>Neisseriales</taxon>
        <taxon>Neisseriaceae</taxon>
        <taxon>Neisseria</taxon>
    </lineage>
</organism>
<proteinExistence type="predicted"/>
<keyword evidence="1" id="KW-0812">Transmembrane</keyword>
<reference evidence="3" key="1">
    <citation type="submission" date="2017-01" db="EMBL/GenBank/DDBJ databases">
        <authorList>
            <person name="Mah S.A."/>
            <person name="Swanson W.J."/>
            <person name="Moy G.W."/>
            <person name="Vacquier V.D."/>
        </authorList>
    </citation>
    <scope>NUCLEOTIDE SEQUENCE [LARGE SCALE GENOMIC DNA]</scope>
    <source>
        <strain evidence="3">124861</strain>
    </source>
</reference>
<feature type="transmembrane region" description="Helical" evidence="1">
    <location>
        <begin position="106"/>
        <end position="124"/>
    </location>
</feature>
<feature type="transmembrane region" description="Helical" evidence="1">
    <location>
        <begin position="7"/>
        <end position="27"/>
    </location>
</feature>
<evidence type="ECO:0000313" key="3">
    <source>
        <dbReference type="Proteomes" id="UP000193303"/>
    </source>
</evidence>
<dbReference type="EMBL" id="MTAB01000006">
    <property type="protein sequence ID" value="OSI23513.1"/>
    <property type="molecule type" value="Genomic_DNA"/>
</dbReference>
<feature type="transmembrane region" description="Helical" evidence="1">
    <location>
        <begin position="130"/>
        <end position="158"/>
    </location>
</feature>
<comment type="caution">
    <text evidence="2">The sequence shown here is derived from an EMBL/GenBank/DDBJ whole genome shotgun (WGS) entry which is preliminary data.</text>
</comment>